<sequence length="105" mass="12240">MFEQPITALTSPERTLLDTDTLYMYRVSPLWLSSTQFGKWKTEEIIQRLESILSVPGNGPENQQFILEVLLPKVVIQWLQRSNNMCRYQAETVLMKTKSFKENDG</sequence>
<reference evidence="1 2" key="1">
    <citation type="submission" date="2021-06" db="EMBL/GenBank/DDBJ databases">
        <authorList>
            <person name="Palmer J.M."/>
        </authorList>
    </citation>
    <scope>NUCLEOTIDE SEQUENCE [LARGE SCALE GENOMIC DNA]</scope>
    <source>
        <strain evidence="2">if_2019</strain>
        <tissue evidence="1">Muscle</tissue>
    </source>
</reference>
<proteinExistence type="predicted"/>
<gene>
    <name evidence="1" type="ORF">ILYODFUR_035431</name>
</gene>
<dbReference type="EMBL" id="JAHRIQ010029917">
    <property type="protein sequence ID" value="MEQ2231054.1"/>
    <property type="molecule type" value="Genomic_DNA"/>
</dbReference>
<evidence type="ECO:0000313" key="1">
    <source>
        <dbReference type="EMBL" id="MEQ2231054.1"/>
    </source>
</evidence>
<protein>
    <submittedName>
        <fullName evidence="1">Uncharacterized protein</fullName>
    </submittedName>
</protein>
<organism evidence="1 2">
    <name type="scientific">Ilyodon furcidens</name>
    <name type="common">goldbreast splitfin</name>
    <dbReference type="NCBI Taxonomy" id="33524"/>
    <lineage>
        <taxon>Eukaryota</taxon>
        <taxon>Metazoa</taxon>
        <taxon>Chordata</taxon>
        <taxon>Craniata</taxon>
        <taxon>Vertebrata</taxon>
        <taxon>Euteleostomi</taxon>
        <taxon>Actinopterygii</taxon>
        <taxon>Neopterygii</taxon>
        <taxon>Teleostei</taxon>
        <taxon>Neoteleostei</taxon>
        <taxon>Acanthomorphata</taxon>
        <taxon>Ovalentaria</taxon>
        <taxon>Atherinomorphae</taxon>
        <taxon>Cyprinodontiformes</taxon>
        <taxon>Goodeidae</taxon>
        <taxon>Ilyodon</taxon>
    </lineage>
</organism>
<accession>A0ABV0TE16</accession>
<evidence type="ECO:0000313" key="2">
    <source>
        <dbReference type="Proteomes" id="UP001482620"/>
    </source>
</evidence>
<name>A0ABV0TE16_9TELE</name>
<comment type="caution">
    <text evidence="1">The sequence shown here is derived from an EMBL/GenBank/DDBJ whole genome shotgun (WGS) entry which is preliminary data.</text>
</comment>
<dbReference type="Proteomes" id="UP001482620">
    <property type="component" value="Unassembled WGS sequence"/>
</dbReference>
<keyword evidence="2" id="KW-1185">Reference proteome</keyword>